<dbReference type="RefSeq" id="WP_278057798.1">
    <property type="nucleotide sequence ID" value="NZ_CP121247.1"/>
</dbReference>
<keyword evidence="3" id="KW-1185">Reference proteome</keyword>
<dbReference type="InterPro" id="IPR023753">
    <property type="entry name" value="FAD/NAD-binding_dom"/>
</dbReference>
<protein>
    <submittedName>
        <fullName evidence="2">Sulfide:quinone oxidoreductase</fullName>
        <ecNumber evidence="2">1.8.5.-</ecNumber>
    </submittedName>
</protein>
<dbReference type="EMBL" id="JAUSQW010000001">
    <property type="protein sequence ID" value="MDP9800415.1"/>
    <property type="molecule type" value="Genomic_DNA"/>
</dbReference>
<organism evidence="2 3">
    <name type="scientific">Arcanobacterium wilhelmae</name>
    <dbReference type="NCBI Taxonomy" id="1803177"/>
    <lineage>
        <taxon>Bacteria</taxon>
        <taxon>Bacillati</taxon>
        <taxon>Actinomycetota</taxon>
        <taxon>Actinomycetes</taxon>
        <taxon>Actinomycetales</taxon>
        <taxon>Actinomycetaceae</taxon>
        <taxon>Arcanobacterium</taxon>
    </lineage>
</organism>
<comment type="caution">
    <text evidence="2">The sequence shown here is derived from an EMBL/GenBank/DDBJ whole genome shotgun (WGS) entry which is preliminary data.</text>
</comment>
<dbReference type="Pfam" id="PF07992">
    <property type="entry name" value="Pyr_redox_2"/>
    <property type="match status" value="1"/>
</dbReference>
<evidence type="ECO:0000313" key="2">
    <source>
        <dbReference type="EMBL" id="MDP9800415.1"/>
    </source>
</evidence>
<feature type="domain" description="FAD/NAD(P)-binding" evidence="1">
    <location>
        <begin position="3"/>
        <end position="138"/>
    </location>
</feature>
<keyword evidence="2" id="KW-0560">Oxidoreductase</keyword>
<dbReference type="SUPFAM" id="SSF51905">
    <property type="entry name" value="FAD/NAD(P)-binding domain"/>
    <property type="match status" value="2"/>
</dbReference>
<dbReference type="InterPro" id="IPR036188">
    <property type="entry name" value="FAD/NAD-bd_sf"/>
</dbReference>
<proteinExistence type="predicted"/>
<gene>
    <name evidence="2" type="ORF">J2S49_000491</name>
</gene>
<reference evidence="2 3" key="1">
    <citation type="submission" date="2023-07" db="EMBL/GenBank/DDBJ databases">
        <title>Sequencing the genomes of 1000 actinobacteria strains.</title>
        <authorList>
            <person name="Klenk H.-P."/>
        </authorList>
    </citation>
    <scope>NUCLEOTIDE SEQUENCE [LARGE SCALE GENOMIC DNA]</scope>
    <source>
        <strain evidence="2 3">DSM 102162</strain>
    </source>
</reference>
<dbReference type="PANTHER" id="PTHR43755">
    <property type="match status" value="1"/>
</dbReference>
<accession>A0ABT9NA98</accession>
<dbReference type="EC" id="1.8.5.-" evidence="2"/>
<dbReference type="InterPro" id="IPR052541">
    <property type="entry name" value="SQRD"/>
</dbReference>
<evidence type="ECO:0000313" key="3">
    <source>
        <dbReference type="Proteomes" id="UP001235966"/>
    </source>
</evidence>
<sequence length="410" mass="45460">MAKLLILGGGTAGTMAANLMRAKLDSSWEITVVDADNAHHYQPGYLFVPFWMKPSRVVRKRTKFFNDGVTFVEDAVTRVEPEANTVHLASGRTLTYDYLIVASGTRPVPSMVEGMAEELERGEKVFQFYTLDGAAELHDALEKFEGGKLLVHISEMPIKCPVAPLEFTFLAEDYYRKRGIRHKVDITFVTPLDGAFTKPVATRELGNMLEDRSIRLTTDFQVESVGDGVLASYDGRELDFDLLVTIPPNMGQQFIIDSRMGDASGFVETDKHTLRSVRWENVFVLGDAGNLPTSKAGAVAHFSAEILVENLCAAINGKEPEASFDGHANCFVESGRGQAMLLDFNYETQPLTGTFPLPFVGPMRLLKPSRINHMGKLAFEQIYWNMLLPGRPIPLPSAMMTAGKKFPKED</sequence>
<dbReference type="GO" id="GO:0016491">
    <property type="term" value="F:oxidoreductase activity"/>
    <property type="evidence" value="ECO:0007669"/>
    <property type="project" value="UniProtKB-KW"/>
</dbReference>
<dbReference type="PANTHER" id="PTHR43755:SF1">
    <property type="entry name" value="FAD-DEPENDENT PYRIDINE NUCLEOTIDE-DISULPHIDE OXIDOREDUCTASE"/>
    <property type="match status" value="1"/>
</dbReference>
<name>A0ABT9NA98_9ACTO</name>
<dbReference type="Gene3D" id="3.50.50.60">
    <property type="entry name" value="FAD/NAD(P)-binding domain"/>
    <property type="match status" value="2"/>
</dbReference>
<dbReference type="Proteomes" id="UP001235966">
    <property type="component" value="Unassembled WGS sequence"/>
</dbReference>
<evidence type="ECO:0000259" key="1">
    <source>
        <dbReference type="Pfam" id="PF07992"/>
    </source>
</evidence>